<protein>
    <submittedName>
        <fullName evidence="1">Uncharacterized protein</fullName>
    </submittedName>
</protein>
<reference evidence="1" key="1">
    <citation type="submission" date="2022-10" db="EMBL/GenBank/DDBJ databases">
        <title>Complete Genome of Trichothecium roseum strain YXFP-22015, a Plant Pathogen Isolated from Citrus.</title>
        <authorList>
            <person name="Wang Y."/>
            <person name="Zhu L."/>
        </authorList>
    </citation>
    <scope>NUCLEOTIDE SEQUENCE</scope>
    <source>
        <strain evidence="1">YXFP-22015</strain>
    </source>
</reference>
<accession>A0ACC0UYF4</accession>
<dbReference type="Proteomes" id="UP001163324">
    <property type="component" value="Chromosome 5"/>
</dbReference>
<sequence length="479" mass="52213">MSSSTRTYSQALEKLSLLKSNRTIVDLFGNSSSPPKDLNAAAIPEMLHWLQRAGYTPKDLSKMKHIHVAGTKGKGSVCTFAAEMLKCYFGGERKVGLYTSPHLVSPRERIAIDGSPVSTEIFTRAFFDIWDRLGEAAKQEGLSAADAEGPGTKPFFFRFLTIMAWHIFLEQGVQDVVLECGIGGEYDSTNVVPGVAVSAAVVAQLGIDHVAMLGDTVEKIAWHKAGVFKEGVSAFTRRLEGQGEVMDVLRARAAEKGTKLVEVRDEDVEAWGGVDGKLKGGFQKYNQALAVLAVKKHLGLQVEGPSSLVPTEAMERGLREAKIRGRAEVVQDQSLLWYIDGAHTKESVEEAARWFATAIQPQDTPVLLFNQQDRDVSQLLTEFVAAMQEATGRRDIFNYSIFTTNNLGRQHSGQETDTSVQQRAAATMTTIMPSCRTKVCDNIEDAVSEARKMGSKILVTGSLYLAGGVLQAVEPASLL</sequence>
<proteinExistence type="predicted"/>
<evidence type="ECO:0000313" key="2">
    <source>
        <dbReference type="Proteomes" id="UP001163324"/>
    </source>
</evidence>
<dbReference type="EMBL" id="CM047944">
    <property type="protein sequence ID" value="KAI9899006.1"/>
    <property type="molecule type" value="Genomic_DNA"/>
</dbReference>
<evidence type="ECO:0000313" key="1">
    <source>
        <dbReference type="EMBL" id="KAI9899006.1"/>
    </source>
</evidence>
<gene>
    <name evidence="1" type="ORF">N3K66_005467</name>
</gene>
<name>A0ACC0UYF4_9HYPO</name>
<comment type="caution">
    <text evidence="1">The sequence shown here is derived from an EMBL/GenBank/DDBJ whole genome shotgun (WGS) entry which is preliminary data.</text>
</comment>
<keyword evidence="2" id="KW-1185">Reference proteome</keyword>
<organism evidence="1 2">
    <name type="scientific">Trichothecium roseum</name>
    <dbReference type="NCBI Taxonomy" id="47278"/>
    <lineage>
        <taxon>Eukaryota</taxon>
        <taxon>Fungi</taxon>
        <taxon>Dikarya</taxon>
        <taxon>Ascomycota</taxon>
        <taxon>Pezizomycotina</taxon>
        <taxon>Sordariomycetes</taxon>
        <taxon>Hypocreomycetidae</taxon>
        <taxon>Hypocreales</taxon>
        <taxon>Hypocreales incertae sedis</taxon>
        <taxon>Trichothecium</taxon>
    </lineage>
</organism>